<comment type="caution">
    <text evidence="2">The sequence shown here is derived from an EMBL/GenBank/DDBJ whole genome shotgun (WGS) entry which is preliminary data.</text>
</comment>
<evidence type="ECO:0000313" key="2">
    <source>
        <dbReference type="EMBL" id="KAJ4456718.1"/>
    </source>
</evidence>
<dbReference type="Proteomes" id="UP001141327">
    <property type="component" value="Unassembled WGS sequence"/>
</dbReference>
<dbReference type="EMBL" id="JAPMOS010000063">
    <property type="protein sequence ID" value="KAJ4456718.1"/>
    <property type="molecule type" value="Genomic_DNA"/>
</dbReference>
<feature type="region of interest" description="Disordered" evidence="1">
    <location>
        <begin position="35"/>
        <end position="59"/>
    </location>
</feature>
<evidence type="ECO:0000256" key="1">
    <source>
        <dbReference type="SAM" id="MobiDB-lite"/>
    </source>
</evidence>
<gene>
    <name evidence="2" type="ORF">PAPYR_8028</name>
</gene>
<protein>
    <submittedName>
        <fullName evidence="2">Uncharacterized protein</fullName>
    </submittedName>
</protein>
<evidence type="ECO:0000313" key="3">
    <source>
        <dbReference type="Proteomes" id="UP001141327"/>
    </source>
</evidence>
<reference evidence="2" key="1">
    <citation type="journal article" date="2022" name="bioRxiv">
        <title>Genomics of Preaxostyla Flagellates Illuminates Evolutionary Transitions and the Path Towards Mitochondrial Loss.</title>
        <authorList>
            <person name="Novak L.V.F."/>
            <person name="Treitli S.C."/>
            <person name="Pyrih J."/>
            <person name="Halakuc P."/>
            <person name="Pipaliya S.V."/>
            <person name="Vacek V."/>
            <person name="Brzon O."/>
            <person name="Soukal P."/>
            <person name="Eme L."/>
            <person name="Dacks J.B."/>
            <person name="Karnkowska A."/>
            <person name="Elias M."/>
            <person name="Hampl V."/>
        </authorList>
    </citation>
    <scope>NUCLEOTIDE SEQUENCE</scope>
    <source>
        <strain evidence="2">RCP-MX</strain>
    </source>
</reference>
<name>A0ABQ8UBQ3_9EUKA</name>
<accession>A0ABQ8UBQ3</accession>
<proteinExistence type="predicted"/>
<keyword evidence="3" id="KW-1185">Reference proteome</keyword>
<sequence length="108" mass="11664">MSSSEMSPRLVHPPPRLPFILNHSQRHQHLISRLISQSRTSGPHPPVSPAAGLHMFATADPPAPPAHPLLAFPRSLSLYLPSLTSMQPGPRPGDRVPLPVLDGVQTVL</sequence>
<feature type="region of interest" description="Disordered" evidence="1">
    <location>
        <begin position="83"/>
        <end position="108"/>
    </location>
</feature>
<organism evidence="2 3">
    <name type="scientific">Paratrimastix pyriformis</name>
    <dbReference type="NCBI Taxonomy" id="342808"/>
    <lineage>
        <taxon>Eukaryota</taxon>
        <taxon>Metamonada</taxon>
        <taxon>Preaxostyla</taxon>
        <taxon>Paratrimastigidae</taxon>
        <taxon>Paratrimastix</taxon>
    </lineage>
</organism>